<dbReference type="GO" id="GO:0004519">
    <property type="term" value="F:endonuclease activity"/>
    <property type="evidence" value="ECO:0007669"/>
    <property type="project" value="UniProtKB-KW"/>
</dbReference>
<name>A0A1J0WIM9_9RHOB</name>
<accession>A0A1J0WIM9</accession>
<reference evidence="3 4" key="1">
    <citation type="submission" date="2016-11" db="EMBL/GenBank/DDBJ databases">
        <title>Complete genome sequence of Sulfitobacter sp. AM1-D1, a toxic bacteria associated with marine dinoflagellate Alexandrium minutum in East China Sea.</title>
        <authorList>
            <person name="Yang Q."/>
            <person name="Zhang X."/>
            <person name="Tian X."/>
        </authorList>
    </citation>
    <scope>NUCLEOTIDE SEQUENCE [LARGE SCALE GENOMIC DNA]</scope>
    <source>
        <strain evidence="3 4">AM1-D1</strain>
    </source>
</reference>
<feature type="compositionally biased region" description="Basic and acidic residues" evidence="1">
    <location>
        <begin position="80"/>
        <end position="111"/>
    </location>
</feature>
<sequence length="118" mass="13889">MSVRKEHQRHSRHVTRTKRWKALRAEILERDRYRCRSCGCGGRLEVDHIKPVRTHPELSYDPGNLQALCPGCHSRKTRIECGHPPPRKDRQDWRNMVESLERPDTPVEQKGNKQCSNL</sequence>
<protein>
    <submittedName>
        <fullName evidence="3">Endonuclease</fullName>
    </submittedName>
</protein>
<dbReference type="CDD" id="cd00085">
    <property type="entry name" value="HNHc"/>
    <property type="match status" value="1"/>
</dbReference>
<dbReference type="GO" id="GO:0003676">
    <property type="term" value="F:nucleic acid binding"/>
    <property type="evidence" value="ECO:0007669"/>
    <property type="project" value="InterPro"/>
</dbReference>
<gene>
    <name evidence="3" type="ORF">BOO69_12670</name>
</gene>
<organism evidence="3 4">
    <name type="scientific">Sulfitobacter alexandrii</name>
    <dbReference type="NCBI Taxonomy" id="1917485"/>
    <lineage>
        <taxon>Bacteria</taxon>
        <taxon>Pseudomonadati</taxon>
        <taxon>Pseudomonadota</taxon>
        <taxon>Alphaproteobacteria</taxon>
        <taxon>Rhodobacterales</taxon>
        <taxon>Roseobacteraceae</taxon>
        <taxon>Sulfitobacter</taxon>
    </lineage>
</organism>
<dbReference type="AlphaFoldDB" id="A0A1J0WIM9"/>
<dbReference type="GO" id="GO:0008270">
    <property type="term" value="F:zinc ion binding"/>
    <property type="evidence" value="ECO:0007669"/>
    <property type="project" value="InterPro"/>
</dbReference>
<dbReference type="OrthoDB" id="5292295at2"/>
<evidence type="ECO:0000259" key="2">
    <source>
        <dbReference type="SMART" id="SM00507"/>
    </source>
</evidence>
<dbReference type="EMBL" id="CP018076">
    <property type="protein sequence ID" value="APE44157.1"/>
    <property type="molecule type" value="Genomic_DNA"/>
</dbReference>
<dbReference type="InterPro" id="IPR003615">
    <property type="entry name" value="HNH_nuc"/>
</dbReference>
<keyword evidence="3" id="KW-0540">Nuclease</keyword>
<evidence type="ECO:0000313" key="3">
    <source>
        <dbReference type="EMBL" id="APE44157.1"/>
    </source>
</evidence>
<dbReference type="STRING" id="1917485.BOO69_12670"/>
<dbReference type="Pfam" id="PF01844">
    <property type="entry name" value="HNH"/>
    <property type="match status" value="1"/>
</dbReference>
<keyword evidence="3" id="KW-0378">Hydrolase</keyword>
<evidence type="ECO:0000256" key="1">
    <source>
        <dbReference type="SAM" id="MobiDB-lite"/>
    </source>
</evidence>
<keyword evidence="4" id="KW-1185">Reference proteome</keyword>
<dbReference type="RefSeq" id="WP_071972497.1">
    <property type="nucleotide sequence ID" value="NZ_CP018076.1"/>
</dbReference>
<proteinExistence type="predicted"/>
<dbReference type="Gene3D" id="1.10.30.50">
    <property type="match status" value="1"/>
</dbReference>
<dbReference type="InterPro" id="IPR002711">
    <property type="entry name" value="HNH"/>
</dbReference>
<keyword evidence="3" id="KW-0255">Endonuclease</keyword>
<dbReference type="Proteomes" id="UP000181897">
    <property type="component" value="Chromosome"/>
</dbReference>
<feature type="domain" description="HNH nuclease" evidence="2">
    <location>
        <begin position="22"/>
        <end position="74"/>
    </location>
</feature>
<feature type="region of interest" description="Disordered" evidence="1">
    <location>
        <begin position="80"/>
        <end position="118"/>
    </location>
</feature>
<dbReference type="SMART" id="SM00507">
    <property type="entry name" value="HNHc"/>
    <property type="match status" value="1"/>
</dbReference>
<dbReference type="KEGG" id="suam:BOO69_12670"/>
<evidence type="ECO:0000313" key="4">
    <source>
        <dbReference type="Proteomes" id="UP000181897"/>
    </source>
</evidence>